<organism evidence="10 11">
    <name type="scientific">Thalassospira profundimaris</name>
    <dbReference type="NCBI Taxonomy" id="502049"/>
    <lineage>
        <taxon>Bacteria</taxon>
        <taxon>Pseudomonadati</taxon>
        <taxon>Pseudomonadota</taxon>
        <taxon>Alphaproteobacteria</taxon>
        <taxon>Rhodospirillales</taxon>
        <taxon>Thalassospiraceae</taxon>
        <taxon>Thalassospira</taxon>
    </lineage>
</organism>
<comment type="subcellular location">
    <subcellularLocation>
        <location evidence="1">Cell inner membrane</location>
        <topology evidence="1">Multi-pass membrane protein</topology>
    </subcellularLocation>
</comment>
<evidence type="ECO:0000256" key="7">
    <source>
        <dbReference type="ARBA" id="ARBA00023136"/>
    </source>
</evidence>
<feature type="domain" description="Major facilitator superfamily associated" evidence="9">
    <location>
        <begin position="34"/>
        <end position="376"/>
    </location>
</feature>
<evidence type="ECO:0000256" key="4">
    <source>
        <dbReference type="ARBA" id="ARBA00022519"/>
    </source>
</evidence>
<evidence type="ECO:0000256" key="6">
    <source>
        <dbReference type="ARBA" id="ARBA00022989"/>
    </source>
</evidence>
<dbReference type="Proteomes" id="UP000253061">
    <property type="component" value="Unassembled WGS sequence"/>
</dbReference>
<feature type="transmembrane region" description="Helical" evidence="8">
    <location>
        <begin position="305"/>
        <end position="330"/>
    </location>
</feature>
<dbReference type="EMBL" id="JPWB01000003">
    <property type="protein sequence ID" value="RCK22891.1"/>
    <property type="molecule type" value="Genomic_DNA"/>
</dbReference>
<keyword evidence="2" id="KW-0813">Transport</keyword>
<sequence>MKTPSAAAASTPRPDKDPDRMKTATVLALFFSGLFLIQGVFLPYWPVWLKSQGLSAAEIGILLSLPNWVRVFADPLIAQRADRTGNRKTPMLWLAGIYVISILAFPLSSDFWWLAALSVVIGFTFSPLLPLGTTITVHECKARELDYGRVRLWGSLAFILASYGAGWVLDSTSTEWIVWMLFVAGIVNFAITTRMPDPQTDRPLRSGSSLIYLLRKPVFLIYLACIGFAQGAHGTYYAFASVHWESVGFSHEMIGIFWSIGVIAEIVLFAVAGRFVRGRHPGILFALGAASGILRWIVLGTSDNLWLIILVQPLHAMTFGITHLAAVSFIARAIPQQLATSAQSLMATLSMGVFLGSSIWVSGPLYEQFGSQVYYLMAAFSAIAFGFAIWLLQSWRGEDQTFCDD</sequence>
<gene>
    <name evidence="10" type="ORF">TH6_07490</name>
</gene>
<comment type="caution">
    <text evidence="10">The sequence shown here is derived from an EMBL/GenBank/DDBJ whole genome shotgun (WGS) entry which is preliminary data.</text>
</comment>
<keyword evidence="5 8" id="KW-0812">Transmembrane</keyword>
<feature type="transmembrane region" description="Helical" evidence="8">
    <location>
        <begin position="256"/>
        <end position="276"/>
    </location>
</feature>
<dbReference type="SUPFAM" id="SSF103473">
    <property type="entry name" value="MFS general substrate transporter"/>
    <property type="match status" value="1"/>
</dbReference>
<feature type="transmembrane region" description="Helical" evidence="8">
    <location>
        <begin position="152"/>
        <end position="170"/>
    </location>
</feature>
<dbReference type="InterPro" id="IPR036259">
    <property type="entry name" value="MFS_trans_sf"/>
</dbReference>
<protein>
    <submittedName>
        <fullName evidence="10">MFS transporter permease</fullName>
    </submittedName>
</protein>
<dbReference type="NCBIfam" id="NF037955">
    <property type="entry name" value="mfs"/>
    <property type="match status" value="1"/>
</dbReference>
<accession>A0A367VEJ7</accession>
<feature type="transmembrane region" description="Helical" evidence="8">
    <location>
        <begin position="176"/>
        <end position="196"/>
    </location>
</feature>
<feature type="transmembrane region" description="Helical" evidence="8">
    <location>
        <begin position="113"/>
        <end position="131"/>
    </location>
</feature>
<proteinExistence type="predicted"/>
<dbReference type="InterPro" id="IPR026032">
    <property type="entry name" value="HcaT-like"/>
</dbReference>
<feature type="transmembrane region" description="Helical" evidence="8">
    <location>
        <begin position="373"/>
        <end position="392"/>
    </location>
</feature>
<dbReference type="CDD" id="cd17335">
    <property type="entry name" value="MFS_MFSD6"/>
    <property type="match status" value="1"/>
</dbReference>
<dbReference type="GO" id="GO:0030395">
    <property type="term" value="F:lactose binding"/>
    <property type="evidence" value="ECO:0007669"/>
    <property type="project" value="TreeGrafter"/>
</dbReference>
<evidence type="ECO:0000313" key="11">
    <source>
        <dbReference type="Proteomes" id="UP000253061"/>
    </source>
</evidence>
<evidence type="ECO:0000256" key="1">
    <source>
        <dbReference type="ARBA" id="ARBA00004429"/>
    </source>
</evidence>
<evidence type="ECO:0000313" key="10">
    <source>
        <dbReference type="EMBL" id="RCK22891.1"/>
    </source>
</evidence>
<dbReference type="PANTHER" id="PTHR23522">
    <property type="entry name" value="BLL5896 PROTEIN"/>
    <property type="match status" value="1"/>
</dbReference>
<evidence type="ECO:0000259" key="9">
    <source>
        <dbReference type="Pfam" id="PF12832"/>
    </source>
</evidence>
<keyword evidence="6 8" id="KW-1133">Transmembrane helix</keyword>
<name>A0A367VEJ7_9PROT</name>
<keyword evidence="3" id="KW-1003">Cell membrane</keyword>
<dbReference type="Gene3D" id="1.20.1250.20">
    <property type="entry name" value="MFS general substrate transporter like domains"/>
    <property type="match status" value="2"/>
</dbReference>
<dbReference type="RefSeq" id="WP_062955191.1">
    <property type="nucleotide sequence ID" value="NZ_JPWB01000003.1"/>
</dbReference>
<dbReference type="AlphaFoldDB" id="A0A367VEJ7"/>
<dbReference type="GO" id="GO:0015528">
    <property type="term" value="F:lactose:proton symporter activity"/>
    <property type="evidence" value="ECO:0007669"/>
    <property type="project" value="TreeGrafter"/>
</dbReference>
<evidence type="ECO:0000256" key="5">
    <source>
        <dbReference type="ARBA" id="ARBA00022692"/>
    </source>
</evidence>
<keyword evidence="4" id="KW-0997">Cell inner membrane</keyword>
<feature type="transmembrane region" description="Helical" evidence="8">
    <location>
        <begin position="342"/>
        <end position="361"/>
    </location>
</feature>
<keyword evidence="7 8" id="KW-0472">Membrane</keyword>
<reference evidence="10 11" key="1">
    <citation type="submission" date="2014-07" db="EMBL/GenBank/DDBJ databases">
        <title>Draft genome sequence of Thalassospira profundimaris R8-17.</title>
        <authorList>
            <person name="Lai Q."/>
            <person name="Shao Z."/>
        </authorList>
    </citation>
    <scope>NUCLEOTIDE SEQUENCE [LARGE SCALE GENOMIC DNA]</scope>
    <source>
        <strain evidence="10 11">R8-17</strain>
    </source>
</reference>
<dbReference type="NCBIfam" id="NF008346">
    <property type="entry name" value="PRK11128.1"/>
    <property type="match status" value="1"/>
</dbReference>
<dbReference type="PIRSF" id="PIRSF004925">
    <property type="entry name" value="HcaT"/>
    <property type="match status" value="1"/>
</dbReference>
<dbReference type="PANTHER" id="PTHR23522:SF10">
    <property type="entry name" value="3-PHENYLPROPIONIC ACID TRANSPORTER-RELATED"/>
    <property type="match status" value="1"/>
</dbReference>
<dbReference type="InterPro" id="IPR024989">
    <property type="entry name" value="MFS_assoc_dom"/>
</dbReference>
<evidence type="ECO:0000256" key="3">
    <source>
        <dbReference type="ARBA" id="ARBA00022475"/>
    </source>
</evidence>
<evidence type="ECO:0000256" key="2">
    <source>
        <dbReference type="ARBA" id="ARBA00022448"/>
    </source>
</evidence>
<feature type="transmembrane region" description="Helical" evidence="8">
    <location>
        <begin position="283"/>
        <end position="299"/>
    </location>
</feature>
<feature type="transmembrane region" description="Helical" evidence="8">
    <location>
        <begin position="26"/>
        <end position="45"/>
    </location>
</feature>
<feature type="transmembrane region" description="Helical" evidence="8">
    <location>
        <begin position="217"/>
        <end position="236"/>
    </location>
</feature>
<dbReference type="Pfam" id="PF12832">
    <property type="entry name" value="MFS_1_like"/>
    <property type="match status" value="1"/>
</dbReference>
<evidence type="ECO:0000256" key="8">
    <source>
        <dbReference type="SAM" id="Phobius"/>
    </source>
</evidence>
<feature type="transmembrane region" description="Helical" evidence="8">
    <location>
        <begin position="51"/>
        <end position="69"/>
    </location>
</feature>
<feature type="transmembrane region" description="Helical" evidence="8">
    <location>
        <begin position="90"/>
        <end position="107"/>
    </location>
</feature>
<dbReference type="GO" id="GO:0005886">
    <property type="term" value="C:plasma membrane"/>
    <property type="evidence" value="ECO:0007669"/>
    <property type="project" value="UniProtKB-SubCell"/>
</dbReference>